<dbReference type="PANTHER" id="PTHR13490">
    <property type="entry name" value="MITOCHONDRIAL 28S RIBOSOMAL PROTEIN S28"/>
    <property type="match status" value="1"/>
</dbReference>
<dbReference type="Proteomes" id="UP000077202">
    <property type="component" value="Unassembled WGS sequence"/>
</dbReference>
<protein>
    <recommendedName>
        <fullName evidence="2">Small ribosomal subunit protein mS35 mitochondrial conserved domain-containing protein</fullName>
    </recommendedName>
</protein>
<sequence length="293" mass="32785">MIILDCTLAFIVSLSGKNESKKILLTVDNESGDRWAYRVILSTGEMQRAFSALVGRSSRRLSTQILGVASSPGSCAPSSRSDPSSSSFVWRSARQFCASDGSQASPPSAEGDKAAAEKPVKRKKLSKKERFGKYDQEFEDEMAQVPIDESVEHLYDTRPIVEKWMGHPTFYDMISEDAYPKGEAPKGEPPGEGPILRWETRVVLSPGGEAFHPANRKVKVSVYVKELELTPIQKERLLAMVGKRYNPNKDELTIVSERFEAREENRKDVMRILLDLIEECKKSDEVVEGAQQI</sequence>
<dbReference type="GO" id="GO:0032543">
    <property type="term" value="P:mitochondrial translation"/>
    <property type="evidence" value="ECO:0007669"/>
    <property type="project" value="InterPro"/>
</dbReference>
<feature type="domain" description="Small ribosomal subunit protein mS35 mitochondrial conserved" evidence="2">
    <location>
        <begin position="210"/>
        <end position="285"/>
    </location>
</feature>
<accession>A0A176W0J8</accession>
<gene>
    <name evidence="3" type="ORF">AXG93_1712s1720</name>
</gene>
<dbReference type="EMBL" id="LVLJ01002271">
    <property type="protein sequence ID" value="OAE25992.1"/>
    <property type="molecule type" value="Genomic_DNA"/>
</dbReference>
<feature type="region of interest" description="Disordered" evidence="1">
    <location>
        <begin position="99"/>
        <end position="127"/>
    </location>
</feature>
<dbReference type="GO" id="GO:0003735">
    <property type="term" value="F:structural constituent of ribosome"/>
    <property type="evidence" value="ECO:0007669"/>
    <property type="project" value="InterPro"/>
</dbReference>
<evidence type="ECO:0000259" key="2">
    <source>
        <dbReference type="Pfam" id="PF10213"/>
    </source>
</evidence>
<dbReference type="PANTHER" id="PTHR13490:SF0">
    <property type="entry name" value="SMALL RIBOSOMAL SUBUNIT PROTEIN MS35"/>
    <property type="match status" value="1"/>
</dbReference>
<reference evidence="3" key="1">
    <citation type="submission" date="2016-03" db="EMBL/GenBank/DDBJ databases">
        <title>Mechanisms controlling the formation of the plant cell surface in tip-growing cells are functionally conserved among land plants.</title>
        <authorList>
            <person name="Honkanen S."/>
            <person name="Jones V.A."/>
            <person name="Morieri G."/>
            <person name="Champion C."/>
            <person name="Hetherington A.J."/>
            <person name="Kelly S."/>
            <person name="Saint-Marcoux D."/>
            <person name="Proust H."/>
            <person name="Prescott H."/>
            <person name="Dolan L."/>
        </authorList>
    </citation>
    <scope>NUCLEOTIDE SEQUENCE [LARGE SCALE GENOMIC DNA]</scope>
    <source>
        <tissue evidence="3">Whole gametophyte</tissue>
    </source>
</reference>
<dbReference type="GO" id="GO:0005763">
    <property type="term" value="C:mitochondrial small ribosomal subunit"/>
    <property type="evidence" value="ECO:0007669"/>
    <property type="project" value="TreeGrafter"/>
</dbReference>
<dbReference type="AlphaFoldDB" id="A0A176W0J8"/>
<dbReference type="Pfam" id="PF10213">
    <property type="entry name" value="MRP-S28"/>
    <property type="match status" value="1"/>
</dbReference>
<keyword evidence="4" id="KW-1185">Reference proteome</keyword>
<evidence type="ECO:0000313" key="4">
    <source>
        <dbReference type="Proteomes" id="UP000077202"/>
    </source>
</evidence>
<dbReference type="InterPro" id="IPR019349">
    <property type="entry name" value="Ribosomal_mS35_mit"/>
</dbReference>
<proteinExistence type="predicted"/>
<comment type="caution">
    <text evidence="3">The sequence shown here is derived from an EMBL/GenBank/DDBJ whole genome shotgun (WGS) entry which is preliminary data.</text>
</comment>
<evidence type="ECO:0000313" key="3">
    <source>
        <dbReference type="EMBL" id="OAE25992.1"/>
    </source>
</evidence>
<dbReference type="InterPro" id="IPR039848">
    <property type="entry name" value="Ribosomal_mS35_mt"/>
</dbReference>
<name>A0A176W0J8_MARPO</name>
<evidence type="ECO:0000256" key="1">
    <source>
        <dbReference type="SAM" id="MobiDB-lite"/>
    </source>
</evidence>
<feature type="compositionally biased region" description="Basic and acidic residues" evidence="1">
    <location>
        <begin position="110"/>
        <end position="119"/>
    </location>
</feature>
<dbReference type="Gene3D" id="3.30.160.20">
    <property type="match status" value="1"/>
</dbReference>
<organism evidence="3 4">
    <name type="scientific">Marchantia polymorpha subsp. ruderalis</name>
    <dbReference type="NCBI Taxonomy" id="1480154"/>
    <lineage>
        <taxon>Eukaryota</taxon>
        <taxon>Viridiplantae</taxon>
        <taxon>Streptophyta</taxon>
        <taxon>Embryophyta</taxon>
        <taxon>Marchantiophyta</taxon>
        <taxon>Marchantiopsida</taxon>
        <taxon>Marchantiidae</taxon>
        <taxon>Marchantiales</taxon>
        <taxon>Marchantiaceae</taxon>
        <taxon>Marchantia</taxon>
    </lineage>
</organism>